<evidence type="ECO:0000256" key="1">
    <source>
        <dbReference type="SAM" id="MobiDB-lite"/>
    </source>
</evidence>
<feature type="region of interest" description="Disordered" evidence="1">
    <location>
        <begin position="66"/>
        <end position="99"/>
    </location>
</feature>
<evidence type="ECO:0000313" key="2">
    <source>
        <dbReference type="EMBL" id="MPA33015.1"/>
    </source>
</evidence>
<gene>
    <name evidence="2" type="ORF">Din_002456</name>
</gene>
<dbReference type="AlphaFoldDB" id="A0A5B6YN19"/>
<dbReference type="GO" id="GO:0102158">
    <property type="term" value="F:very-long-chain (3R)-3-hydroxyacyl-CoA dehydratase activity"/>
    <property type="evidence" value="ECO:0007669"/>
    <property type="project" value="UniProtKB-EC"/>
</dbReference>
<organism evidence="2">
    <name type="scientific">Davidia involucrata</name>
    <name type="common">Dove tree</name>
    <dbReference type="NCBI Taxonomy" id="16924"/>
    <lineage>
        <taxon>Eukaryota</taxon>
        <taxon>Viridiplantae</taxon>
        <taxon>Streptophyta</taxon>
        <taxon>Embryophyta</taxon>
        <taxon>Tracheophyta</taxon>
        <taxon>Spermatophyta</taxon>
        <taxon>Magnoliopsida</taxon>
        <taxon>eudicotyledons</taxon>
        <taxon>Gunneridae</taxon>
        <taxon>Pentapetalae</taxon>
        <taxon>asterids</taxon>
        <taxon>Cornales</taxon>
        <taxon>Nyssaceae</taxon>
        <taxon>Davidia</taxon>
    </lineage>
</organism>
<dbReference type="EMBL" id="GHES01002456">
    <property type="protein sequence ID" value="MPA33015.1"/>
    <property type="molecule type" value="Transcribed_RNA"/>
</dbReference>
<accession>A0A5B6YN19</accession>
<sequence>MINSQFGIMGRRKNLQALNQADHHRGYRSSAGGQTPAPNSSSSPSTPPLSPSLVLSLIPAMGPISPSQTTYSPVPSSTPALSSDQSPSPSPTPASAPDHAAVTPSLGILHHTVIQNPRLLLDFLFRPHLQVLLVIWMQEGVTQWVHISEFRKVCLLRPVPYLLQFLVLVHSFSFSLCVHLEINQQLKIGFDNLGFEMDSDKEGSGSDVTGGDLLKKKIGVC</sequence>
<keyword evidence="2" id="KW-0456">Lyase</keyword>
<keyword evidence="2" id="KW-0413">Isomerase</keyword>
<protein>
    <submittedName>
        <fullName evidence="2">Putative enoyl-CoA delta isomerase 1, peroxisomal-like</fullName>
        <ecNumber evidence="2">4.2.1.134</ecNumber>
    </submittedName>
</protein>
<feature type="region of interest" description="Disordered" evidence="1">
    <location>
        <begin position="17"/>
        <end position="53"/>
    </location>
</feature>
<proteinExistence type="predicted"/>
<dbReference type="EC" id="4.2.1.134" evidence="2"/>
<reference evidence="2" key="1">
    <citation type="submission" date="2019-08" db="EMBL/GenBank/DDBJ databases">
        <title>Reference gene set and small RNA set construction with multiple tissues from Davidia involucrata Baill.</title>
        <authorList>
            <person name="Yang H."/>
            <person name="Zhou C."/>
            <person name="Li G."/>
            <person name="Wang J."/>
            <person name="Gao P."/>
            <person name="Wang M."/>
            <person name="Wang R."/>
            <person name="Zhao Y."/>
        </authorList>
    </citation>
    <scope>NUCLEOTIDE SEQUENCE</scope>
    <source>
        <tissue evidence="2">Mixed with DoveR01_LX</tissue>
    </source>
</reference>
<name>A0A5B6YN19_DAVIN</name>
<feature type="compositionally biased region" description="Polar residues" evidence="1">
    <location>
        <begin position="66"/>
        <end position="78"/>
    </location>
</feature>
<dbReference type="GO" id="GO:0016853">
    <property type="term" value="F:isomerase activity"/>
    <property type="evidence" value="ECO:0007669"/>
    <property type="project" value="UniProtKB-KW"/>
</dbReference>